<dbReference type="EMBL" id="GBRH01233853">
    <property type="protein sequence ID" value="JAD64042.1"/>
    <property type="molecule type" value="Transcribed_RNA"/>
</dbReference>
<protein>
    <submittedName>
        <fullName evidence="1">Uncharacterized protein</fullName>
    </submittedName>
</protein>
<reference evidence="1" key="2">
    <citation type="journal article" date="2015" name="Data Brief">
        <title>Shoot transcriptome of the giant reed, Arundo donax.</title>
        <authorList>
            <person name="Barrero R.A."/>
            <person name="Guerrero F.D."/>
            <person name="Moolhuijzen P."/>
            <person name="Goolsby J.A."/>
            <person name="Tidwell J."/>
            <person name="Bellgard S.E."/>
            <person name="Bellgard M.I."/>
        </authorList>
    </citation>
    <scope>NUCLEOTIDE SEQUENCE</scope>
    <source>
        <tissue evidence="1">Shoot tissue taken approximately 20 cm above the soil surface</tissue>
    </source>
</reference>
<name>A0A0A9BXR3_ARUDO</name>
<reference evidence="1" key="1">
    <citation type="submission" date="2014-09" db="EMBL/GenBank/DDBJ databases">
        <authorList>
            <person name="Magalhaes I.L.F."/>
            <person name="Oliveira U."/>
            <person name="Santos F.R."/>
            <person name="Vidigal T.H.D.A."/>
            <person name="Brescovit A.D."/>
            <person name="Santos A.J."/>
        </authorList>
    </citation>
    <scope>NUCLEOTIDE SEQUENCE</scope>
    <source>
        <tissue evidence="1">Shoot tissue taken approximately 20 cm above the soil surface</tissue>
    </source>
</reference>
<proteinExistence type="predicted"/>
<organism evidence="1">
    <name type="scientific">Arundo donax</name>
    <name type="common">Giant reed</name>
    <name type="synonym">Donax arundinaceus</name>
    <dbReference type="NCBI Taxonomy" id="35708"/>
    <lineage>
        <taxon>Eukaryota</taxon>
        <taxon>Viridiplantae</taxon>
        <taxon>Streptophyta</taxon>
        <taxon>Embryophyta</taxon>
        <taxon>Tracheophyta</taxon>
        <taxon>Spermatophyta</taxon>
        <taxon>Magnoliopsida</taxon>
        <taxon>Liliopsida</taxon>
        <taxon>Poales</taxon>
        <taxon>Poaceae</taxon>
        <taxon>PACMAD clade</taxon>
        <taxon>Arundinoideae</taxon>
        <taxon>Arundineae</taxon>
        <taxon>Arundo</taxon>
    </lineage>
</organism>
<evidence type="ECO:0000313" key="1">
    <source>
        <dbReference type="EMBL" id="JAD64042.1"/>
    </source>
</evidence>
<accession>A0A0A9BXR3</accession>
<sequence>MLKVTLMHKFLNWLSMNLLQKQ</sequence>
<dbReference type="AlphaFoldDB" id="A0A0A9BXR3"/>